<evidence type="ECO:0000256" key="4">
    <source>
        <dbReference type="ARBA" id="ARBA00022842"/>
    </source>
</evidence>
<dbReference type="GO" id="GO:0046872">
    <property type="term" value="F:metal ion binding"/>
    <property type="evidence" value="ECO:0007669"/>
    <property type="project" value="UniProtKB-KW"/>
</dbReference>
<dbReference type="InterPro" id="IPR006439">
    <property type="entry name" value="HAD-SF_hydro_IA"/>
</dbReference>
<evidence type="ECO:0000256" key="2">
    <source>
        <dbReference type="ARBA" id="ARBA00022723"/>
    </source>
</evidence>
<sequence length="209" mass="23757">MSSCYSGVIFDLDGTLYSMKNLNIRMAIRQFFKLRILHASRKTLKNLSGSSFDSREAFFKEYYGMTAANLKMSVSEIEQWEKGFYKNFTDLLHRDYCPRPGLEAMIRNLNVPCAVLSDYDRVDDRLRALGIDPELFVCRIYSGDAGGLKPSVNVFRYTAECMGIEPSKILVAGDKIEKDGKGAEEAGMDFFLINEKSWPLFPMKFSGDI</sequence>
<dbReference type="Gene3D" id="3.40.50.1000">
    <property type="entry name" value="HAD superfamily/HAD-like"/>
    <property type="match status" value="1"/>
</dbReference>
<comment type="cofactor">
    <cofactor evidence="1">
        <name>Mg(2+)</name>
        <dbReference type="ChEBI" id="CHEBI:18420"/>
    </cofactor>
</comment>
<dbReference type="NCBIfam" id="TIGR01549">
    <property type="entry name" value="HAD-SF-IA-v1"/>
    <property type="match status" value="1"/>
</dbReference>
<dbReference type="GO" id="GO:0016791">
    <property type="term" value="F:phosphatase activity"/>
    <property type="evidence" value="ECO:0007669"/>
    <property type="project" value="TreeGrafter"/>
</dbReference>
<dbReference type="Gene3D" id="1.10.150.520">
    <property type="match status" value="1"/>
</dbReference>
<dbReference type="AlphaFoldDB" id="A0AAJ1ICM6"/>
<dbReference type="SUPFAM" id="SSF56784">
    <property type="entry name" value="HAD-like"/>
    <property type="match status" value="1"/>
</dbReference>
<evidence type="ECO:0000256" key="3">
    <source>
        <dbReference type="ARBA" id="ARBA00022801"/>
    </source>
</evidence>
<dbReference type="PANTHER" id="PTHR46470">
    <property type="entry name" value="N-ACYLNEURAMINATE-9-PHOSPHATASE"/>
    <property type="match status" value="1"/>
</dbReference>
<gene>
    <name evidence="5" type="ORF">PQJ61_02920</name>
</gene>
<dbReference type="PANTHER" id="PTHR46470:SF2">
    <property type="entry name" value="GLYCERALDEHYDE 3-PHOSPHATE PHOSPHATASE"/>
    <property type="match status" value="1"/>
</dbReference>
<name>A0AAJ1ICM6_9SPIO</name>
<reference evidence="5 6" key="1">
    <citation type="submission" date="2022-12" db="EMBL/GenBank/DDBJ databases">
        <title>Metagenome assembled genome from gulf of manar.</title>
        <authorList>
            <person name="Kohli P."/>
            <person name="Pk S."/>
            <person name="Venkata Ramana C."/>
            <person name="Sasikala C."/>
        </authorList>
    </citation>
    <scope>NUCLEOTIDE SEQUENCE [LARGE SCALE GENOMIC DNA]</scope>
    <source>
        <strain evidence="5">JB008</strain>
    </source>
</reference>
<protein>
    <submittedName>
        <fullName evidence="5">HAD family hydrolase</fullName>
    </submittedName>
</protein>
<evidence type="ECO:0000313" key="5">
    <source>
        <dbReference type="EMBL" id="MDC7225699.1"/>
    </source>
</evidence>
<dbReference type="InterPro" id="IPR051400">
    <property type="entry name" value="HAD-like_hydrolase"/>
</dbReference>
<dbReference type="Pfam" id="PF00702">
    <property type="entry name" value="Hydrolase"/>
    <property type="match status" value="1"/>
</dbReference>
<dbReference type="SFLD" id="SFLDG01129">
    <property type="entry name" value="C1.5:_HAD__Beta-PGM__Phosphata"/>
    <property type="match status" value="1"/>
</dbReference>
<organism evidence="5 6">
    <name type="scientific">Candidatus Thalassospirochaeta sargassi</name>
    <dbReference type="NCBI Taxonomy" id="3119039"/>
    <lineage>
        <taxon>Bacteria</taxon>
        <taxon>Pseudomonadati</taxon>
        <taxon>Spirochaetota</taxon>
        <taxon>Spirochaetia</taxon>
        <taxon>Spirochaetales</taxon>
        <taxon>Spirochaetaceae</taxon>
        <taxon>Candidatus Thalassospirochaeta</taxon>
    </lineage>
</organism>
<dbReference type="Proteomes" id="UP001221217">
    <property type="component" value="Unassembled WGS sequence"/>
</dbReference>
<comment type="caution">
    <text evidence="5">The sequence shown here is derived from an EMBL/GenBank/DDBJ whole genome shotgun (WGS) entry which is preliminary data.</text>
</comment>
<keyword evidence="3 5" id="KW-0378">Hydrolase</keyword>
<evidence type="ECO:0000256" key="1">
    <source>
        <dbReference type="ARBA" id="ARBA00001946"/>
    </source>
</evidence>
<dbReference type="GO" id="GO:0044281">
    <property type="term" value="P:small molecule metabolic process"/>
    <property type="evidence" value="ECO:0007669"/>
    <property type="project" value="UniProtKB-ARBA"/>
</dbReference>
<accession>A0AAJ1ICM6</accession>
<dbReference type="InterPro" id="IPR036412">
    <property type="entry name" value="HAD-like_sf"/>
</dbReference>
<evidence type="ECO:0000313" key="6">
    <source>
        <dbReference type="Proteomes" id="UP001221217"/>
    </source>
</evidence>
<dbReference type="EMBL" id="JAQQAL010000009">
    <property type="protein sequence ID" value="MDC7225699.1"/>
    <property type="molecule type" value="Genomic_DNA"/>
</dbReference>
<dbReference type="InterPro" id="IPR023214">
    <property type="entry name" value="HAD_sf"/>
</dbReference>
<dbReference type="SFLD" id="SFLDS00003">
    <property type="entry name" value="Haloacid_Dehalogenase"/>
    <property type="match status" value="1"/>
</dbReference>
<keyword evidence="4" id="KW-0460">Magnesium</keyword>
<keyword evidence="2" id="KW-0479">Metal-binding</keyword>
<proteinExistence type="predicted"/>